<dbReference type="VEuPathDB" id="FungiDB:AB675_853"/>
<dbReference type="Pfam" id="PF08530">
    <property type="entry name" value="PepX_C"/>
    <property type="match status" value="1"/>
</dbReference>
<dbReference type="Pfam" id="PF02129">
    <property type="entry name" value="Peptidase_S15"/>
    <property type="match status" value="2"/>
</dbReference>
<organism evidence="3 4">
    <name type="scientific">Cyphellophora attinorum</name>
    <dbReference type="NCBI Taxonomy" id="1664694"/>
    <lineage>
        <taxon>Eukaryota</taxon>
        <taxon>Fungi</taxon>
        <taxon>Dikarya</taxon>
        <taxon>Ascomycota</taxon>
        <taxon>Pezizomycotina</taxon>
        <taxon>Eurotiomycetes</taxon>
        <taxon>Chaetothyriomycetidae</taxon>
        <taxon>Chaetothyriales</taxon>
        <taxon>Cyphellophoraceae</taxon>
        <taxon>Cyphellophora</taxon>
    </lineage>
</organism>
<dbReference type="InterPro" id="IPR000383">
    <property type="entry name" value="Xaa-Pro-like_dom"/>
</dbReference>
<dbReference type="NCBIfam" id="TIGR00976">
    <property type="entry name" value="CocE_NonD"/>
    <property type="match status" value="1"/>
</dbReference>
<sequence length="533" mass="59001">MPGSRRTWLGALLDRTFTWMNSLPVESCSYTVESFRIPVDKNLELTADLYQTLSPKPKGTLLVRTPYGLGIAAALGTGRFFAAQGYHVLMNACRGTSGSDGQVAAGTDDVADGQAVVAWMRKQHGEPKDMKAAAIFTGPDSMQGFLWSTGAMQSHIIIWADLMPRMTRGDGMLLLMWYMRSMMETLQPVFDSVPLVDGVSKYLGEKSMPEWLHKALTVPNDSWPGYEPPPTAGVLEKANIPILQVTGWYDSIFAVIMHQYYRLLERGVTVRLVIGPWTHLGAQGRNVSAETLPWVEEHLAGGRPDPKPAVRYFLTGKEEWREVDKWPPVPRSRQQYFLDTNDRLSLSAGSNDRAESSFMFDPANPTPSTGSPQAFAAKKGRTDENNTLIARSDVISFTSPPLTTDIEVMGQSIVTIHHSTDNPHADLRIILSEVDSKTGISRQVSEYYRRLDPKRSQTEPLNVSLHDIAHVFRKGNRIRLSVAGGSHPKYIRNIGSRENPGSGTTLRSVTHTVKHHTSAVSVLFLPVTSGVDM</sequence>
<evidence type="ECO:0000313" key="3">
    <source>
        <dbReference type="EMBL" id="KPI46110.1"/>
    </source>
</evidence>
<dbReference type="Proteomes" id="UP000038010">
    <property type="component" value="Unassembled WGS sequence"/>
</dbReference>
<dbReference type="Gene3D" id="3.40.50.1820">
    <property type="entry name" value="alpha/beta hydrolase"/>
    <property type="match status" value="2"/>
</dbReference>
<dbReference type="InterPro" id="IPR008979">
    <property type="entry name" value="Galactose-bd-like_sf"/>
</dbReference>
<dbReference type="GeneID" id="28740862"/>
<feature type="domain" description="Xaa-Pro dipeptidyl-peptidase C-terminal" evidence="2">
    <location>
        <begin position="292"/>
        <end position="526"/>
    </location>
</feature>
<keyword evidence="4" id="KW-1185">Reference proteome</keyword>
<accession>A0A0N1HIE6</accession>
<dbReference type="GO" id="GO:0008239">
    <property type="term" value="F:dipeptidyl-peptidase activity"/>
    <property type="evidence" value="ECO:0007669"/>
    <property type="project" value="InterPro"/>
</dbReference>
<proteinExistence type="predicted"/>
<gene>
    <name evidence="3" type="ORF">AB675_853</name>
</gene>
<evidence type="ECO:0000313" key="4">
    <source>
        <dbReference type="Proteomes" id="UP000038010"/>
    </source>
</evidence>
<comment type="caution">
    <text evidence="3">The sequence shown here is derived from an EMBL/GenBank/DDBJ whole genome shotgun (WGS) entry which is preliminary data.</text>
</comment>
<dbReference type="InterPro" id="IPR013736">
    <property type="entry name" value="Xaa-Pro_dipept_C"/>
</dbReference>
<dbReference type="RefSeq" id="XP_018006073.1">
    <property type="nucleotide sequence ID" value="XM_018148993.1"/>
</dbReference>
<keyword evidence="1" id="KW-0378">Hydrolase</keyword>
<dbReference type="AlphaFoldDB" id="A0A0N1HIE6"/>
<dbReference type="InterPro" id="IPR029058">
    <property type="entry name" value="AB_hydrolase_fold"/>
</dbReference>
<protein>
    <submittedName>
        <fullName evidence="3">Cocaine esterase</fullName>
    </submittedName>
</protein>
<dbReference type="InterPro" id="IPR005674">
    <property type="entry name" value="CocE/Ser_esterase"/>
</dbReference>
<name>A0A0N1HIE6_9EURO</name>
<dbReference type="Gene3D" id="2.60.120.260">
    <property type="entry name" value="Galactose-binding domain-like"/>
    <property type="match status" value="1"/>
</dbReference>
<dbReference type="OrthoDB" id="4141370at2759"/>
<dbReference type="EMBL" id="LFJN01000001">
    <property type="protein sequence ID" value="KPI46110.1"/>
    <property type="molecule type" value="Genomic_DNA"/>
</dbReference>
<evidence type="ECO:0000259" key="2">
    <source>
        <dbReference type="SMART" id="SM00939"/>
    </source>
</evidence>
<dbReference type="STRING" id="1664694.A0A0N1HIE6"/>
<reference evidence="3 4" key="1">
    <citation type="submission" date="2015-06" db="EMBL/GenBank/DDBJ databases">
        <title>Draft genome of the ant-associated black yeast Phialophora attae CBS 131958.</title>
        <authorList>
            <person name="Moreno L.F."/>
            <person name="Stielow B.J."/>
            <person name="de Hoog S."/>
            <person name="Vicente V.A."/>
            <person name="Weiss V.A."/>
            <person name="de Vries M."/>
            <person name="Cruz L.M."/>
            <person name="Souza E.M."/>
        </authorList>
    </citation>
    <scope>NUCLEOTIDE SEQUENCE [LARGE SCALE GENOMIC DNA]</scope>
    <source>
        <strain evidence="3 4">CBS 131958</strain>
    </source>
</reference>
<dbReference type="SUPFAM" id="SSF49785">
    <property type="entry name" value="Galactose-binding domain-like"/>
    <property type="match status" value="1"/>
</dbReference>
<evidence type="ECO:0000256" key="1">
    <source>
        <dbReference type="ARBA" id="ARBA00022801"/>
    </source>
</evidence>
<dbReference type="SMART" id="SM00939">
    <property type="entry name" value="PepX_C"/>
    <property type="match status" value="1"/>
</dbReference>
<dbReference type="SUPFAM" id="SSF53474">
    <property type="entry name" value="alpha/beta-Hydrolases"/>
    <property type="match status" value="1"/>
</dbReference>